<sequence>MKLARNYFKGNPSFIVKDGEVFINSAMVNEATISSYAFHQEQHTAGIDTNLEAVLENVLKNAAECAARDVAKQVAADKKAMDELTSHIRKAIMMECLPGGVIWRQCRR</sequence>
<evidence type="ECO:0000313" key="2">
    <source>
        <dbReference type="EMBL" id="EDH5179241.1"/>
    </source>
</evidence>
<gene>
    <name evidence="1" type="ORF">A3Z14_17665</name>
    <name evidence="2" type="ORF">CB082_17940</name>
</gene>
<evidence type="ECO:0000313" key="1">
    <source>
        <dbReference type="EMBL" id="ECT5878716.1"/>
    </source>
</evidence>
<dbReference type="EMBL" id="AAMHXE010000010">
    <property type="protein sequence ID" value="EDH5179241.1"/>
    <property type="molecule type" value="Genomic_DNA"/>
</dbReference>
<proteinExistence type="predicted"/>
<dbReference type="AlphaFoldDB" id="A0A3V4SQ17"/>
<name>A0A3V4SQ17_SALET</name>
<protein>
    <submittedName>
        <fullName evidence="1">Fur-regulated protein</fullName>
    </submittedName>
</protein>
<reference evidence="1" key="2">
    <citation type="submission" date="2018-07" db="EMBL/GenBank/DDBJ databases">
        <authorList>
            <consortium name="NARMS: The National Antimicrobial Resistance Monitoring System"/>
        </authorList>
    </citation>
    <scope>NUCLEOTIDE SEQUENCE</scope>
    <source>
        <strain evidence="1">CVM N57113F</strain>
    </source>
</reference>
<dbReference type="EMBL" id="AAKNFY010000012">
    <property type="protein sequence ID" value="ECT5878716.1"/>
    <property type="molecule type" value="Genomic_DNA"/>
</dbReference>
<comment type="caution">
    <text evidence="1">The sequence shown here is derived from an EMBL/GenBank/DDBJ whole genome shotgun (WGS) entry which is preliminary data.</text>
</comment>
<reference evidence="2" key="1">
    <citation type="submission" date="2018-07" db="EMBL/GenBank/DDBJ databases">
        <authorList>
            <consortium name="GenomeTrakr network: Whole genome sequencing for foodborne pathogen traceback"/>
        </authorList>
    </citation>
    <scope>NUCLEOTIDE SEQUENCE</scope>
    <source>
        <strain evidence="2">FSIS1701107</strain>
    </source>
</reference>
<organism evidence="1">
    <name type="scientific">Salmonella enterica subsp. enterica serovar Altona</name>
    <dbReference type="NCBI Taxonomy" id="1151173"/>
    <lineage>
        <taxon>Bacteria</taxon>
        <taxon>Pseudomonadati</taxon>
        <taxon>Pseudomonadota</taxon>
        <taxon>Gammaproteobacteria</taxon>
        <taxon>Enterobacterales</taxon>
        <taxon>Enterobacteriaceae</taxon>
        <taxon>Salmonella</taxon>
    </lineage>
</organism>
<accession>A0A3V4SQ17</accession>